<sequence length="476" mass="54392">MPSNNASLGVFVLFCILFVYIFSRNSFDDQDQYEKVYIQLPFPEASTLSTKRPTTSKSAVITTQERDSTETVPNALSPSKEEVQDTAEDEVVNGEPALAYFRKLSGSVNGFSSAGGLKFQIMAAYSYKDHFSATISVPKQIGSVAYCRYIGVDGKEVAEPVESRVYPFFVVYCSRRSNATMLGITNSKNEPISTENSAKLIHRKFKEYQHNVSFCLAPIYGKEPKWLHFAELVEHYKLQGVNKFFIYIREIGEYDMKLVKSYVASGEVEIIEVPATNSDVIAQQMMAVADCLLRSRTYSKWSIYADIDERLIMTDDRMTINGFLRNVTDESIGSIAFPQRWIMKREQIPPKFTSDAQIIEKMPTRAWHETTSAAMKGHPVCKDQVSCWAKDIVHNEKAIRMLVHEVVKFYPGYREWFLDSSIGYIRHYRDVDMQSWEKNNIANLMKFGPFSNTSYPNSLGAKLLKNVLSRLHWVYN</sequence>
<dbReference type="Proteomes" id="UP000001940">
    <property type="component" value="Chromosome V"/>
</dbReference>
<evidence type="ECO:0000256" key="8">
    <source>
        <dbReference type="RuleBase" id="RU366017"/>
    </source>
</evidence>
<dbReference type="HOGENOM" id="CLU_008031_3_1_1"/>
<gene>
    <name evidence="10" type="ORF">CELE_T06A1.5</name>
    <name evidence="10 12" type="ORF">T06A1.5</name>
</gene>
<dbReference type="FunCoup" id="O61929">
    <property type="interactions" value="19"/>
</dbReference>
<dbReference type="STRING" id="6239.T06A1.5.1"/>
<evidence type="ECO:0000313" key="10">
    <source>
        <dbReference type="EMBL" id="CCD74217.1"/>
    </source>
</evidence>
<dbReference type="InterPro" id="IPR008166">
    <property type="entry name" value="Glyco_transf_92"/>
</dbReference>
<dbReference type="PhylomeDB" id="O61929"/>
<proteinExistence type="evidence at protein level"/>
<protein>
    <recommendedName>
        <fullName evidence="8">Glycosyltransferase family 92 protein</fullName>
        <ecNumber evidence="8">2.4.1.-</ecNumber>
    </recommendedName>
</protein>
<evidence type="ECO:0000313" key="12">
    <source>
        <dbReference type="WormBase" id="T06A1.5"/>
    </source>
</evidence>
<keyword evidence="13" id="KW-1267">Proteomics identification</keyword>
<dbReference type="KEGG" id="cel:CELE_T06A1.5"/>
<feature type="transmembrane region" description="Helical" evidence="8">
    <location>
        <begin position="6"/>
        <end position="23"/>
    </location>
</feature>
<keyword evidence="5 8" id="KW-0812">Transmembrane</keyword>
<evidence type="ECO:0000256" key="7">
    <source>
        <dbReference type="ARBA" id="ARBA00023136"/>
    </source>
</evidence>
<dbReference type="CTD" id="178674"/>
<keyword evidence="3 8" id="KW-0328">Glycosyltransferase</keyword>
<dbReference type="PaxDb" id="6239-T06A1.5"/>
<dbReference type="AlphaFoldDB" id="O61929"/>
<evidence type="ECO:0000256" key="2">
    <source>
        <dbReference type="ARBA" id="ARBA00007647"/>
    </source>
</evidence>
<dbReference type="AGR" id="WB:WBGene00020280"/>
<evidence type="ECO:0000256" key="4">
    <source>
        <dbReference type="ARBA" id="ARBA00022679"/>
    </source>
</evidence>
<dbReference type="eggNOG" id="KOG4735">
    <property type="taxonomic scope" value="Eukaryota"/>
</dbReference>
<evidence type="ECO:0007829" key="13">
    <source>
        <dbReference type="PeptideAtlas" id="O61929"/>
    </source>
</evidence>
<evidence type="ECO:0000256" key="5">
    <source>
        <dbReference type="ARBA" id="ARBA00022692"/>
    </source>
</evidence>
<dbReference type="PANTHER" id="PTHR21461:SF19">
    <property type="entry name" value="GLYCOSYLTRANSFERASE FAMILY 92 PROTEIN"/>
    <property type="match status" value="1"/>
</dbReference>
<accession>O61929</accession>
<dbReference type="OMA" id="YELSICI"/>
<evidence type="ECO:0000313" key="11">
    <source>
        <dbReference type="Proteomes" id="UP000001940"/>
    </source>
</evidence>
<dbReference type="GO" id="GO:0016020">
    <property type="term" value="C:membrane"/>
    <property type="evidence" value="ECO:0007669"/>
    <property type="project" value="UniProtKB-SubCell"/>
</dbReference>
<dbReference type="OrthoDB" id="2526284at2759"/>
<keyword evidence="6 8" id="KW-1133">Transmembrane helix</keyword>
<keyword evidence="11" id="KW-1185">Reference proteome</keyword>
<comment type="subcellular location">
    <subcellularLocation>
        <location evidence="1">Membrane</location>
        <topology evidence="1">Single-pass membrane protein</topology>
    </subcellularLocation>
</comment>
<dbReference type="GO" id="GO:0005737">
    <property type="term" value="C:cytoplasm"/>
    <property type="evidence" value="ECO:0000318"/>
    <property type="project" value="GO_Central"/>
</dbReference>
<reference evidence="10 11" key="1">
    <citation type="journal article" date="1998" name="Science">
        <title>Genome sequence of the nematode C. elegans: a platform for investigating biology.</title>
        <authorList>
            <consortium name="The C. elegans sequencing consortium"/>
            <person name="Sulson J.E."/>
            <person name="Waterston R."/>
        </authorList>
    </citation>
    <scope>NUCLEOTIDE SEQUENCE [LARGE SCALE GENOMIC DNA]</scope>
    <source>
        <strain evidence="10 11">Bristol N2</strain>
    </source>
</reference>
<feature type="region of interest" description="Disordered" evidence="9">
    <location>
        <begin position="49"/>
        <end position="88"/>
    </location>
</feature>
<dbReference type="UCSC" id="T06A1.5">
    <property type="organism name" value="c. elegans"/>
</dbReference>
<dbReference type="PIR" id="T33273">
    <property type="entry name" value="T33273"/>
</dbReference>
<dbReference type="RefSeq" id="NP_503534.1">
    <property type="nucleotide sequence ID" value="NM_071133.4"/>
</dbReference>
<keyword evidence="7 8" id="KW-0472">Membrane</keyword>
<dbReference type="Pfam" id="PF01697">
    <property type="entry name" value="Glyco_transf_92"/>
    <property type="match status" value="1"/>
</dbReference>
<organism evidence="10 11">
    <name type="scientific">Caenorhabditis elegans</name>
    <dbReference type="NCBI Taxonomy" id="6239"/>
    <lineage>
        <taxon>Eukaryota</taxon>
        <taxon>Metazoa</taxon>
        <taxon>Ecdysozoa</taxon>
        <taxon>Nematoda</taxon>
        <taxon>Chromadorea</taxon>
        <taxon>Rhabditida</taxon>
        <taxon>Rhabditina</taxon>
        <taxon>Rhabditomorpha</taxon>
        <taxon>Rhabditoidea</taxon>
        <taxon>Rhabditidae</taxon>
        <taxon>Peloderinae</taxon>
        <taxon>Caenorhabditis</taxon>
    </lineage>
</organism>
<comment type="similarity">
    <text evidence="2 8">Belongs to the glycosyltransferase 92 family.</text>
</comment>
<dbReference type="Bgee" id="WBGene00020280">
    <property type="expression patterns" value="Expressed in larva and 3 other cell types or tissues"/>
</dbReference>
<dbReference type="InParanoid" id="O61929"/>
<evidence type="ECO:0000256" key="9">
    <source>
        <dbReference type="SAM" id="MobiDB-lite"/>
    </source>
</evidence>
<dbReference type="EC" id="2.4.1.-" evidence="8"/>
<evidence type="ECO:0000256" key="1">
    <source>
        <dbReference type="ARBA" id="ARBA00004167"/>
    </source>
</evidence>
<feature type="compositionally biased region" description="Polar residues" evidence="9">
    <location>
        <begin position="49"/>
        <end position="63"/>
    </location>
</feature>
<dbReference type="GeneID" id="178674"/>
<dbReference type="PeptideAtlas" id="O61929"/>
<dbReference type="EMBL" id="BX284605">
    <property type="protein sequence ID" value="CCD74217.1"/>
    <property type="molecule type" value="Genomic_DNA"/>
</dbReference>
<keyword evidence="4 8" id="KW-0808">Transferase</keyword>
<evidence type="ECO:0000256" key="3">
    <source>
        <dbReference type="ARBA" id="ARBA00022676"/>
    </source>
</evidence>
<evidence type="ECO:0000256" key="6">
    <source>
        <dbReference type="ARBA" id="ARBA00022989"/>
    </source>
</evidence>
<dbReference type="PANTHER" id="PTHR21461">
    <property type="entry name" value="GLYCOSYLTRANSFERASE FAMILY 92 PROTEIN"/>
    <property type="match status" value="1"/>
</dbReference>
<dbReference type="WormBase" id="T06A1.5">
    <property type="protein sequence ID" value="CE18209"/>
    <property type="gene ID" value="WBGene00020280"/>
</dbReference>
<dbReference type="GO" id="GO:0016757">
    <property type="term" value="F:glycosyltransferase activity"/>
    <property type="evidence" value="ECO:0000318"/>
    <property type="project" value="GO_Central"/>
</dbReference>
<name>O61929_CAEEL</name>
<dbReference type="CAZy" id="GT92">
    <property type="family name" value="Glycosyltransferase Family 92"/>
</dbReference>